<keyword evidence="10" id="KW-1185">Reference proteome</keyword>
<dbReference type="EMBL" id="FMCX01000007">
    <property type="protein sequence ID" value="SCF38837.1"/>
    <property type="molecule type" value="Genomic_DNA"/>
</dbReference>
<keyword evidence="2" id="KW-0805">Transcription regulation</keyword>
<evidence type="ECO:0000256" key="5">
    <source>
        <dbReference type="ARBA" id="ARBA00023163"/>
    </source>
</evidence>
<evidence type="ECO:0000256" key="2">
    <source>
        <dbReference type="ARBA" id="ARBA00023015"/>
    </source>
</evidence>
<dbReference type="AlphaFoldDB" id="A0A1C5A0U8"/>
<gene>
    <name evidence="9" type="ORF">GA0070564_107137</name>
</gene>
<dbReference type="InterPro" id="IPR014284">
    <property type="entry name" value="RNA_pol_sigma-70_dom"/>
</dbReference>
<feature type="domain" description="RNA polymerase sigma-70 region 2" evidence="7">
    <location>
        <begin position="15"/>
        <end position="74"/>
    </location>
</feature>
<evidence type="ECO:0000256" key="4">
    <source>
        <dbReference type="ARBA" id="ARBA00023125"/>
    </source>
</evidence>
<accession>A0A1C5A0U8</accession>
<protein>
    <submittedName>
        <fullName evidence="9">RNA polymerase sigma-70 factor, sigma-E family</fullName>
    </submittedName>
</protein>
<dbReference type="InterPro" id="IPR036388">
    <property type="entry name" value="WH-like_DNA-bd_sf"/>
</dbReference>
<dbReference type="InterPro" id="IPR014325">
    <property type="entry name" value="RNA_pol_sigma-E_actinobac"/>
</dbReference>
<dbReference type="Gene3D" id="1.10.1740.10">
    <property type="match status" value="1"/>
</dbReference>
<dbReference type="Proteomes" id="UP000199504">
    <property type="component" value="Unassembled WGS sequence"/>
</dbReference>
<dbReference type="GO" id="GO:0006352">
    <property type="term" value="P:DNA-templated transcription initiation"/>
    <property type="evidence" value="ECO:0007669"/>
    <property type="project" value="InterPro"/>
</dbReference>
<keyword evidence="4" id="KW-0238">DNA-binding</keyword>
<reference evidence="10" key="1">
    <citation type="submission" date="2016-06" db="EMBL/GenBank/DDBJ databases">
        <authorList>
            <person name="Varghese N."/>
            <person name="Submissions Spin"/>
        </authorList>
    </citation>
    <scope>NUCLEOTIDE SEQUENCE [LARGE SCALE GENOMIC DNA]</scope>
    <source>
        <strain evidence="10">DSM 44830</strain>
    </source>
</reference>
<organism evidence="9 10">
    <name type="scientific">Micromonospora mirobrigensis</name>
    <dbReference type="NCBI Taxonomy" id="262898"/>
    <lineage>
        <taxon>Bacteria</taxon>
        <taxon>Bacillati</taxon>
        <taxon>Actinomycetota</taxon>
        <taxon>Actinomycetes</taxon>
        <taxon>Micromonosporales</taxon>
        <taxon>Micromonosporaceae</taxon>
        <taxon>Micromonospora</taxon>
    </lineage>
</organism>
<evidence type="ECO:0000259" key="7">
    <source>
        <dbReference type="Pfam" id="PF04542"/>
    </source>
</evidence>
<evidence type="ECO:0000313" key="9">
    <source>
        <dbReference type="EMBL" id="SCF38837.1"/>
    </source>
</evidence>
<evidence type="ECO:0000256" key="3">
    <source>
        <dbReference type="ARBA" id="ARBA00023082"/>
    </source>
</evidence>
<dbReference type="GO" id="GO:0016987">
    <property type="term" value="F:sigma factor activity"/>
    <property type="evidence" value="ECO:0007669"/>
    <property type="project" value="UniProtKB-KW"/>
</dbReference>
<evidence type="ECO:0000256" key="6">
    <source>
        <dbReference type="SAM" id="MobiDB-lite"/>
    </source>
</evidence>
<dbReference type="PANTHER" id="PTHR43133:SF50">
    <property type="entry name" value="ECF RNA POLYMERASE SIGMA FACTOR SIGM"/>
    <property type="match status" value="1"/>
</dbReference>
<dbReference type="NCBIfam" id="TIGR02937">
    <property type="entry name" value="sigma70-ECF"/>
    <property type="match status" value="1"/>
</dbReference>
<evidence type="ECO:0000313" key="10">
    <source>
        <dbReference type="Proteomes" id="UP000199504"/>
    </source>
</evidence>
<dbReference type="Gene3D" id="1.10.10.10">
    <property type="entry name" value="Winged helix-like DNA-binding domain superfamily/Winged helix DNA-binding domain"/>
    <property type="match status" value="1"/>
</dbReference>
<feature type="domain" description="RNA polymerase sigma factor 70 region 4 type 2" evidence="8">
    <location>
        <begin position="99"/>
        <end position="152"/>
    </location>
</feature>
<dbReference type="SUPFAM" id="SSF88946">
    <property type="entry name" value="Sigma2 domain of RNA polymerase sigma factors"/>
    <property type="match status" value="1"/>
</dbReference>
<sequence length="165" mass="18880">MTPPDGFDEFVISRSPRLLRTAYLLTHDRALAEDLLQTALARAWEAWSRVQGDPEPYVRRILVNTYASWWRRRWSGERPTGELPEPPAEPDPHSRFDDREQLWRALGRLPRRQRAVLVLRYFEDLSETEIGDTLGCSPGTVKSQASKALAKLRLDETLSPEGALA</sequence>
<evidence type="ECO:0000259" key="8">
    <source>
        <dbReference type="Pfam" id="PF08281"/>
    </source>
</evidence>
<evidence type="ECO:0000256" key="1">
    <source>
        <dbReference type="ARBA" id="ARBA00010641"/>
    </source>
</evidence>
<keyword evidence="5" id="KW-0804">Transcription</keyword>
<dbReference type="STRING" id="262898.GA0070564_107137"/>
<proteinExistence type="inferred from homology"/>
<name>A0A1C5A0U8_9ACTN</name>
<dbReference type="NCBIfam" id="TIGR02983">
    <property type="entry name" value="SigE-fam_strep"/>
    <property type="match status" value="1"/>
</dbReference>
<dbReference type="InterPro" id="IPR013325">
    <property type="entry name" value="RNA_pol_sigma_r2"/>
</dbReference>
<keyword evidence="3" id="KW-0731">Sigma factor</keyword>
<dbReference type="CDD" id="cd06171">
    <property type="entry name" value="Sigma70_r4"/>
    <property type="match status" value="1"/>
</dbReference>
<dbReference type="RefSeq" id="WP_218104984.1">
    <property type="nucleotide sequence ID" value="NZ_FMCX01000007.1"/>
</dbReference>
<dbReference type="InterPro" id="IPR013249">
    <property type="entry name" value="RNA_pol_sigma70_r4_t2"/>
</dbReference>
<dbReference type="InterPro" id="IPR013324">
    <property type="entry name" value="RNA_pol_sigma_r3/r4-like"/>
</dbReference>
<dbReference type="PANTHER" id="PTHR43133">
    <property type="entry name" value="RNA POLYMERASE ECF-TYPE SIGMA FACTO"/>
    <property type="match status" value="1"/>
</dbReference>
<dbReference type="Pfam" id="PF08281">
    <property type="entry name" value="Sigma70_r4_2"/>
    <property type="match status" value="1"/>
</dbReference>
<dbReference type="InterPro" id="IPR007627">
    <property type="entry name" value="RNA_pol_sigma70_r2"/>
</dbReference>
<dbReference type="GO" id="GO:0003677">
    <property type="term" value="F:DNA binding"/>
    <property type="evidence" value="ECO:0007669"/>
    <property type="project" value="UniProtKB-KW"/>
</dbReference>
<dbReference type="InterPro" id="IPR039425">
    <property type="entry name" value="RNA_pol_sigma-70-like"/>
</dbReference>
<dbReference type="Pfam" id="PF04542">
    <property type="entry name" value="Sigma70_r2"/>
    <property type="match status" value="1"/>
</dbReference>
<feature type="region of interest" description="Disordered" evidence="6">
    <location>
        <begin position="76"/>
        <end position="95"/>
    </location>
</feature>
<comment type="similarity">
    <text evidence="1">Belongs to the sigma-70 factor family. ECF subfamily.</text>
</comment>
<dbReference type="SUPFAM" id="SSF88659">
    <property type="entry name" value="Sigma3 and sigma4 domains of RNA polymerase sigma factors"/>
    <property type="match status" value="1"/>
</dbReference>